<gene>
    <name evidence="1" type="ORF">TCIL3000_0_30410</name>
</gene>
<reference evidence="2" key="1">
    <citation type="submission" date="2011-07" db="EMBL/GenBank/DDBJ databases">
        <title>Divergent evolution of antigenic variation in African trypanosomes.</title>
        <authorList>
            <person name="Jackson A.P."/>
            <person name="Berry A."/>
            <person name="Allison H.C."/>
            <person name="Burton P."/>
            <person name="Anderson J."/>
            <person name="Aslett M."/>
            <person name="Brown R."/>
            <person name="Corton N."/>
            <person name="Harris D."/>
            <person name="Hauser H."/>
            <person name="Gamble J."/>
            <person name="Gilderthorp R."/>
            <person name="McQuillan J."/>
            <person name="Quail M.A."/>
            <person name="Sanders M."/>
            <person name="Van Tonder A."/>
            <person name="Ginger M.L."/>
            <person name="Donelson J.E."/>
            <person name="Field M.C."/>
            <person name="Barry J.D."/>
            <person name="Berriman M."/>
            <person name="Hertz-Fowler C."/>
        </authorList>
    </citation>
    <scope>NUCLEOTIDE SEQUENCE [LARGE SCALE GENOMIC DNA]</scope>
    <source>
        <strain evidence="2">IL3000</strain>
    </source>
</reference>
<keyword evidence="2" id="KW-1185">Reference proteome</keyword>
<protein>
    <submittedName>
        <fullName evidence="1">Uncharacterized protein</fullName>
    </submittedName>
</protein>
<reference evidence="1 2" key="2">
    <citation type="journal article" date="2012" name="Proc. Natl. Acad. Sci. U.S.A.">
        <title>Antigenic diversity is generated by distinct evolutionary mechanisms in African trypanosome species.</title>
        <authorList>
            <person name="Jackson A.P."/>
            <person name="Berry A."/>
            <person name="Aslett M."/>
            <person name="Allison H.C."/>
            <person name="Burton P."/>
            <person name="Vavrova-Anderson J."/>
            <person name="Brown R."/>
            <person name="Browne H."/>
            <person name="Corton N."/>
            <person name="Hauser H."/>
            <person name="Gamble J."/>
            <person name="Gilderthorp R."/>
            <person name="Marcello L."/>
            <person name="McQuillan J."/>
            <person name="Otto T.D."/>
            <person name="Quail M.A."/>
            <person name="Sanders M.J."/>
            <person name="van Tonder A."/>
            <person name="Ginger M.L."/>
            <person name="Field M.C."/>
            <person name="Barry J.D."/>
            <person name="Hertz-Fowler C."/>
            <person name="Berriman M."/>
        </authorList>
    </citation>
    <scope>NUCLEOTIDE SEQUENCE [LARGE SCALE GENOMIC DNA]</scope>
    <source>
        <strain evidence="1 2">IL3000</strain>
    </source>
</reference>
<name>F9W4N3_TRYCI</name>
<dbReference type="EMBL" id="CAEQ01000580">
    <property type="protein sequence ID" value="CCD12127.1"/>
    <property type="molecule type" value="Genomic_DNA"/>
</dbReference>
<dbReference type="Proteomes" id="UP000000702">
    <property type="component" value="Unassembled WGS sequence"/>
</dbReference>
<organism evidence="1 2">
    <name type="scientific">Trypanosoma congolense (strain IL3000)</name>
    <dbReference type="NCBI Taxonomy" id="1068625"/>
    <lineage>
        <taxon>Eukaryota</taxon>
        <taxon>Discoba</taxon>
        <taxon>Euglenozoa</taxon>
        <taxon>Kinetoplastea</taxon>
        <taxon>Metakinetoplastina</taxon>
        <taxon>Trypanosomatida</taxon>
        <taxon>Trypanosomatidae</taxon>
        <taxon>Trypanosoma</taxon>
        <taxon>Nannomonas</taxon>
    </lineage>
</organism>
<comment type="caution">
    <text evidence="1">The sequence shown here is derived from an EMBL/GenBank/DDBJ whole genome shotgun (WGS) entry which is preliminary data.</text>
</comment>
<dbReference type="AlphaFoldDB" id="F9W4N3"/>
<proteinExistence type="predicted"/>
<accession>F9W4N3</accession>
<evidence type="ECO:0000313" key="1">
    <source>
        <dbReference type="EMBL" id="CCD12127.1"/>
    </source>
</evidence>
<sequence length="147" mass="16272">MQGFPGLSVCFFPIPGWSLAQIPQEALGDYKQRRPKLQLLTDLLKHIFSFLGRPAQTQGLQVGSLYQGYWRKGHAPIITLRMLCCLPVKASLNSGGKSFMGRASRAKVTKASSFTRLLLTSCRIGGWAGRGIEAHYDLQVVRCYGNI</sequence>
<evidence type="ECO:0000313" key="2">
    <source>
        <dbReference type="Proteomes" id="UP000000702"/>
    </source>
</evidence>